<protein>
    <recommendedName>
        <fullName evidence="1">Complex 1 LYR protein domain-containing protein</fullName>
    </recommendedName>
</protein>
<evidence type="ECO:0000313" key="2">
    <source>
        <dbReference type="EMBL" id="KAJ2780120.1"/>
    </source>
</evidence>
<evidence type="ECO:0000313" key="3">
    <source>
        <dbReference type="Proteomes" id="UP001140217"/>
    </source>
</evidence>
<sequence>MLYAALLADQSPQLPRLYAEQPAAQRAALDAILAASAAFHWLASGRAGRARAWLGRLPDGMRRHVEAAAAAPESAAPESAAPESAAARLPARLARRLAAAWMLRRPSSDFGDVAAAAAVVGELARAAVAPDAAAAATLVAAALRCGRAAAALALYGPADGLRGLRAALERRSPRVHFDVAAALVRGGDLRGALAVARAVRSRLLFHVLLALWAARRPGDARGVAAIVRAALAALDGRLLHSTHHCAIAAALAGPPLASAAAPARRRRLRLALRLHGALAPRLESPSPAAVARLVRAALDAAMPAAAFAVYRGAERLGSRAREPLLAALAGFLARAGDMRCIMHLTAVAARSRIPMTPRFYAAVICGLAHPRGVKHAMRAAAAAEPAARRRVLRFVRRLRAAELMLASMERCGRRPPPKARHALMHAWAVLAQPARARWHFDRLPAPSAPAWGILMYASVRAGDAPAALSILDRARRWLRSHAAALPQRQRQRQRLHPPPTSHLVNMALLALVEAGRGRAALALLDRHLGQRDLPASPGDPITLGLVTRTLIENGQFQKAIAVHDDVHRRLARPEALPELKAMLAHCLAQGDPSAALCVAARILRAGGTLTAAHWCDVLRLLCASQPASTEAVVRVYDQWCHQLGADSARGIHMPPALRADPVLAGQVRAALLGAGRKVSTNSAGPPAARRQKLALYRALLREIRVFPAPEMRRKLGHNARFVFELYRDLDPHSAHAHELARDGASQLQWLRGWRAHPEAVQHLLRPP</sequence>
<proteinExistence type="predicted"/>
<evidence type="ECO:0000259" key="1">
    <source>
        <dbReference type="Pfam" id="PF05347"/>
    </source>
</evidence>
<keyword evidence="3" id="KW-1185">Reference proteome</keyword>
<dbReference type="AlphaFoldDB" id="A0A9W8LH00"/>
<organism evidence="2 3">
    <name type="scientific">Coemansia javaensis</name>
    <dbReference type="NCBI Taxonomy" id="2761396"/>
    <lineage>
        <taxon>Eukaryota</taxon>
        <taxon>Fungi</taxon>
        <taxon>Fungi incertae sedis</taxon>
        <taxon>Zoopagomycota</taxon>
        <taxon>Kickxellomycotina</taxon>
        <taxon>Kickxellomycetes</taxon>
        <taxon>Kickxellales</taxon>
        <taxon>Kickxellaceae</taxon>
        <taxon>Coemansia</taxon>
    </lineage>
</organism>
<dbReference type="Pfam" id="PF05347">
    <property type="entry name" value="Complex1_LYR"/>
    <property type="match status" value="1"/>
</dbReference>
<accession>A0A9W8LH00</accession>
<dbReference type="InterPro" id="IPR008011">
    <property type="entry name" value="Complex1_LYR_dom"/>
</dbReference>
<name>A0A9W8LH00_9FUNG</name>
<dbReference type="InterPro" id="IPR011990">
    <property type="entry name" value="TPR-like_helical_dom_sf"/>
</dbReference>
<feature type="domain" description="Complex 1 LYR protein" evidence="1">
    <location>
        <begin position="691"/>
        <end position="748"/>
    </location>
</feature>
<comment type="caution">
    <text evidence="2">The sequence shown here is derived from an EMBL/GenBank/DDBJ whole genome shotgun (WGS) entry which is preliminary data.</text>
</comment>
<dbReference type="EMBL" id="JANBUL010000149">
    <property type="protein sequence ID" value="KAJ2780120.1"/>
    <property type="molecule type" value="Genomic_DNA"/>
</dbReference>
<dbReference type="Proteomes" id="UP001140217">
    <property type="component" value="Unassembled WGS sequence"/>
</dbReference>
<dbReference type="OrthoDB" id="5573485at2759"/>
<dbReference type="Gene3D" id="1.25.40.10">
    <property type="entry name" value="Tetratricopeptide repeat domain"/>
    <property type="match status" value="2"/>
</dbReference>
<reference evidence="2" key="1">
    <citation type="submission" date="2022-07" db="EMBL/GenBank/DDBJ databases">
        <title>Phylogenomic reconstructions and comparative analyses of Kickxellomycotina fungi.</title>
        <authorList>
            <person name="Reynolds N.K."/>
            <person name="Stajich J.E."/>
            <person name="Barry K."/>
            <person name="Grigoriev I.V."/>
            <person name="Crous P."/>
            <person name="Smith M.E."/>
        </authorList>
    </citation>
    <scope>NUCLEOTIDE SEQUENCE</scope>
    <source>
        <strain evidence="2">NBRC 105414</strain>
    </source>
</reference>
<gene>
    <name evidence="2" type="ORF">H4R18_003624</name>
</gene>